<evidence type="ECO:0000313" key="2">
    <source>
        <dbReference type="EMBL" id="MFB9683890.1"/>
    </source>
</evidence>
<dbReference type="Proteomes" id="UP001589535">
    <property type="component" value="Unassembled WGS sequence"/>
</dbReference>
<sequence length="81" mass="9617">MMRRGYLFGHRRIDLLTPQLDQADDRKRTERRERRARLEKRAADFARKQSNILSQAEDADPTDPDHRTRSRRPAVTGHDHP</sequence>
<reference evidence="2 3" key="1">
    <citation type="submission" date="2024-09" db="EMBL/GenBank/DDBJ databases">
        <authorList>
            <person name="Sun Q."/>
            <person name="Mori K."/>
        </authorList>
    </citation>
    <scope>NUCLEOTIDE SEQUENCE [LARGE SCALE GENOMIC DNA]</scope>
    <source>
        <strain evidence="2 3">JCM 13852</strain>
    </source>
</reference>
<proteinExistence type="predicted"/>
<evidence type="ECO:0000313" key="3">
    <source>
        <dbReference type="Proteomes" id="UP001589535"/>
    </source>
</evidence>
<dbReference type="RefSeq" id="WP_378236198.1">
    <property type="nucleotide sequence ID" value="NZ_JBHSJY010000001.1"/>
</dbReference>
<keyword evidence="3" id="KW-1185">Reference proteome</keyword>
<evidence type="ECO:0000256" key="1">
    <source>
        <dbReference type="SAM" id="MobiDB-lite"/>
    </source>
</evidence>
<organism evidence="2 3">
    <name type="scientific">Amycolatopsis plumensis</name>
    <dbReference type="NCBI Taxonomy" id="236508"/>
    <lineage>
        <taxon>Bacteria</taxon>
        <taxon>Bacillati</taxon>
        <taxon>Actinomycetota</taxon>
        <taxon>Actinomycetes</taxon>
        <taxon>Pseudonocardiales</taxon>
        <taxon>Pseudonocardiaceae</taxon>
        <taxon>Amycolatopsis</taxon>
    </lineage>
</organism>
<name>A0ABV5U0I3_9PSEU</name>
<accession>A0ABV5U0I3</accession>
<gene>
    <name evidence="2" type="ORF">ACFFTO_06795</name>
</gene>
<dbReference type="EMBL" id="JBHMBK010000003">
    <property type="protein sequence ID" value="MFB9683890.1"/>
    <property type="molecule type" value="Genomic_DNA"/>
</dbReference>
<protein>
    <submittedName>
        <fullName evidence="2">Uncharacterized protein</fullName>
    </submittedName>
</protein>
<feature type="compositionally biased region" description="Basic and acidic residues" evidence="1">
    <location>
        <begin position="23"/>
        <end position="33"/>
    </location>
</feature>
<feature type="region of interest" description="Disordered" evidence="1">
    <location>
        <begin position="23"/>
        <end position="81"/>
    </location>
</feature>
<comment type="caution">
    <text evidence="2">The sequence shown here is derived from an EMBL/GenBank/DDBJ whole genome shotgun (WGS) entry which is preliminary data.</text>
</comment>